<dbReference type="SUPFAM" id="SSF48498">
    <property type="entry name" value="Tetracyclin repressor-like, C-terminal domain"/>
    <property type="match status" value="1"/>
</dbReference>
<evidence type="ECO:0000256" key="1">
    <source>
        <dbReference type="ARBA" id="ARBA00022491"/>
    </source>
</evidence>
<evidence type="ECO:0000259" key="6">
    <source>
        <dbReference type="PROSITE" id="PS50977"/>
    </source>
</evidence>
<organism evidence="7 8">
    <name type="scientific">Amycolatopsis rubida</name>
    <dbReference type="NCBI Taxonomy" id="112413"/>
    <lineage>
        <taxon>Bacteria</taxon>
        <taxon>Bacillati</taxon>
        <taxon>Actinomycetota</taxon>
        <taxon>Actinomycetes</taxon>
        <taxon>Pseudonocardiales</taxon>
        <taxon>Pseudonocardiaceae</taxon>
        <taxon>Amycolatopsis</taxon>
    </lineage>
</organism>
<dbReference type="PANTHER" id="PTHR30055">
    <property type="entry name" value="HTH-TYPE TRANSCRIPTIONAL REGULATOR RUTR"/>
    <property type="match status" value="1"/>
</dbReference>
<dbReference type="InterPro" id="IPR001647">
    <property type="entry name" value="HTH_TetR"/>
</dbReference>
<evidence type="ECO:0000256" key="2">
    <source>
        <dbReference type="ARBA" id="ARBA00023015"/>
    </source>
</evidence>
<dbReference type="Pfam" id="PF00440">
    <property type="entry name" value="TetR_N"/>
    <property type="match status" value="1"/>
</dbReference>
<protein>
    <submittedName>
        <fullName evidence="7">DNA-binding transcriptional regulator, AcrR family</fullName>
    </submittedName>
</protein>
<dbReference type="Proteomes" id="UP000199137">
    <property type="component" value="Unassembled WGS sequence"/>
</dbReference>
<gene>
    <name evidence="7" type="ORF">SAMN05421854_12011</name>
</gene>
<evidence type="ECO:0000256" key="5">
    <source>
        <dbReference type="PROSITE-ProRule" id="PRU00335"/>
    </source>
</evidence>
<dbReference type="InterPro" id="IPR039538">
    <property type="entry name" value="BetI_C"/>
</dbReference>
<dbReference type="InterPro" id="IPR009057">
    <property type="entry name" value="Homeodomain-like_sf"/>
</dbReference>
<feature type="DNA-binding region" description="H-T-H motif" evidence="5">
    <location>
        <begin position="34"/>
        <end position="53"/>
    </location>
</feature>
<name>A0A1I6AN98_9PSEU</name>
<evidence type="ECO:0000256" key="4">
    <source>
        <dbReference type="ARBA" id="ARBA00023163"/>
    </source>
</evidence>
<dbReference type="GO" id="GO:0003700">
    <property type="term" value="F:DNA-binding transcription factor activity"/>
    <property type="evidence" value="ECO:0007669"/>
    <property type="project" value="TreeGrafter"/>
</dbReference>
<dbReference type="STRING" id="112413.SAMN05421854_12011"/>
<dbReference type="OrthoDB" id="9816296at2"/>
<reference evidence="7 8" key="1">
    <citation type="submission" date="2016-10" db="EMBL/GenBank/DDBJ databases">
        <authorList>
            <person name="de Groot N.N."/>
        </authorList>
    </citation>
    <scope>NUCLEOTIDE SEQUENCE [LARGE SCALE GENOMIC DNA]</scope>
    <source>
        <strain evidence="7 8">DSM 44637</strain>
    </source>
</reference>
<dbReference type="InterPro" id="IPR036271">
    <property type="entry name" value="Tet_transcr_reg_TetR-rel_C_sf"/>
</dbReference>
<dbReference type="PANTHER" id="PTHR30055:SF234">
    <property type="entry name" value="HTH-TYPE TRANSCRIPTIONAL REGULATOR BETI"/>
    <property type="match status" value="1"/>
</dbReference>
<dbReference type="PRINTS" id="PR00455">
    <property type="entry name" value="HTHTETR"/>
</dbReference>
<proteinExistence type="predicted"/>
<dbReference type="Gene3D" id="1.10.357.10">
    <property type="entry name" value="Tetracycline Repressor, domain 2"/>
    <property type="match status" value="1"/>
</dbReference>
<evidence type="ECO:0000256" key="3">
    <source>
        <dbReference type="ARBA" id="ARBA00023125"/>
    </source>
</evidence>
<dbReference type="GO" id="GO:0000976">
    <property type="term" value="F:transcription cis-regulatory region binding"/>
    <property type="evidence" value="ECO:0007669"/>
    <property type="project" value="TreeGrafter"/>
</dbReference>
<keyword evidence="1" id="KW-0678">Repressor</keyword>
<accession>A0A1I6AN98</accession>
<dbReference type="SUPFAM" id="SSF46689">
    <property type="entry name" value="Homeodomain-like"/>
    <property type="match status" value="1"/>
</dbReference>
<dbReference type="EMBL" id="FOWC01000020">
    <property type="protein sequence ID" value="SFQ70116.1"/>
    <property type="molecule type" value="Genomic_DNA"/>
</dbReference>
<sequence length="181" mass="19413">MAGAHGGVPAVKRGAHVLDAVLTVLAEQGIGSLSVRTVAAAAGVSPAQVQYYYRTKNDLVRAGFEYAGEQFLAEIEAARPKSIAGFVELWLPLDEPRARRARVWLAYAAAAVVDPVLRKENANLDRELRQWYVGAGLSEDVAAQVLAMIDGVTLQCLSLPMAERRALADRTVGTFLAALPE</sequence>
<keyword evidence="4" id="KW-0804">Transcription</keyword>
<keyword evidence="3 5" id="KW-0238">DNA-binding</keyword>
<evidence type="ECO:0000313" key="7">
    <source>
        <dbReference type="EMBL" id="SFQ70116.1"/>
    </source>
</evidence>
<keyword evidence="2" id="KW-0805">Transcription regulation</keyword>
<dbReference type="Pfam" id="PF13977">
    <property type="entry name" value="TetR_C_6"/>
    <property type="match status" value="1"/>
</dbReference>
<dbReference type="PROSITE" id="PS50977">
    <property type="entry name" value="HTH_TETR_2"/>
    <property type="match status" value="1"/>
</dbReference>
<feature type="domain" description="HTH tetR-type" evidence="6">
    <location>
        <begin position="11"/>
        <end position="71"/>
    </location>
</feature>
<dbReference type="InterPro" id="IPR050109">
    <property type="entry name" value="HTH-type_TetR-like_transc_reg"/>
</dbReference>
<evidence type="ECO:0000313" key="8">
    <source>
        <dbReference type="Proteomes" id="UP000199137"/>
    </source>
</evidence>
<dbReference type="AlphaFoldDB" id="A0A1I6AN98"/>